<sequence length="264" mass="30699">MAWLENMHEQWLLWRPDVVLLVFLLALTFVLFEVRIVRQVAADPQQEKRRRWSTPARYVAFFVGIVLLYIAYGPLAFYAQTRFFTAYIAQMLIMTMALPWLLVFSLPPSAFSPWLTISWVARTLQFLVQPAFALVTFNALVSVTLLPPILPLMLTVNWVHMIAQFFIFLAAICFWWPLAAPLSKVSALTLGQKLFYITYSANFMMPIIFFLFFSTSPWFPFYHAIDALADQQLGSVVMLVTMYVVYGTIALRLYFHQDESIWYV</sequence>
<keyword evidence="4 6" id="KW-1133">Transmembrane helix</keyword>
<comment type="caution">
    <text evidence="7">The sequence shown here is derived from an EMBL/GenBank/DDBJ whole genome shotgun (WGS) entry which is preliminary data.</text>
</comment>
<protein>
    <submittedName>
        <fullName evidence="7">Uncharacterized protein</fullName>
    </submittedName>
</protein>
<proteinExistence type="predicted"/>
<organism evidence="7 8">
    <name type="scientific">Sulfoacidibacillus thermotolerans</name>
    <name type="common">Acidibacillus sulfuroxidans</name>
    <dbReference type="NCBI Taxonomy" id="1765684"/>
    <lineage>
        <taxon>Bacteria</taxon>
        <taxon>Bacillati</taxon>
        <taxon>Bacillota</taxon>
        <taxon>Bacilli</taxon>
        <taxon>Bacillales</taxon>
        <taxon>Alicyclobacillaceae</taxon>
        <taxon>Sulfoacidibacillus</taxon>
    </lineage>
</organism>
<feature type="transmembrane region" description="Helical" evidence="6">
    <location>
        <begin position="194"/>
        <end position="213"/>
    </location>
</feature>
<dbReference type="RefSeq" id="WP_109430353.1">
    <property type="nucleotide sequence ID" value="NZ_MPDK01000008.1"/>
</dbReference>
<evidence type="ECO:0000256" key="6">
    <source>
        <dbReference type="SAM" id="Phobius"/>
    </source>
</evidence>
<feature type="transmembrane region" description="Helical" evidence="6">
    <location>
        <begin position="58"/>
        <end position="78"/>
    </location>
</feature>
<comment type="subcellular location">
    <subcellularLocation>
        <location evidence="1">Cell membrane</location>
        <topology evidence="1">Multi-pass membrane protein</topology>
    </subcellularLocation>
</comment>
<keyword evidence="3 6" id="KW-0812">Transmembrane</keyword>
<name>A0A2U3D976_SULT2</name>
<reference evidence="7 8" key="1">
    <citation type="submission" date="2016-11" db="EMBL/GenBank/DDBJ databases">
        <title>Comparative genomics of Acidibacillus ferroxidans species.</title>
        <authorList>
            <person name="Oliveira G."/>
            <person name="Nunes G."/>
            <person name="Oliveira R."/>
            <person name="Araujo F."/>
            <person name="Salim A."/>
            <person name="Scholte L."/>
            <person name="Morais D."/>
            <person name="Nancucheo I."/>
            <person name="Johnson D.B."/>
            <person name="Grail B."/>
            <person name="Bittencourt J."/>
            <person name="Valadares R."/>
        </authorList>
    </citation>
    <scope>NUCLEOTIDE SEQUENCE [LARGE SCALE GENOMIC DNA]</scope>
    <source>
        <strain evidence="7 8">Y002</strain>
    </source>
</reference>
<evidence type="ECO:0000256" key="2">
    <source>
        <dbReference type="ARBA" id="ARBA00022475"/>
    </source>
</evidence>
<feature type="transmembrane region" description="Helical" evidence="6">
    <location>
        <begin position="233"/>
        <end position="255"/>
    </location>
</feature>
<dbReference type="Proteomes" id="UP000245380">
    <property type="component" value="Unassembled WGS sequence"/>
</dbReference>
<evidence type="ECO:0000256" key="4">
    <source>
        <dbReference type="ARBA" id="ARBA00022989"/>
    </source>
</evidence>
<evidence type="ECO:0000313" key="8">
    <source>
        <dbReference type="Proteomes" id="UP000245380"/>
    </source>
</evidence>
<keyword evidence="5 6" id="KW-0472">Membrane</keyword>
<dbReference type="OrthoDB" id="128422at2"/>
<feature type="transmembrane region" description="Helical" evidence="6">
    <location>
        <begin position="84"/>
        <end position="106"/>
    </location>
</feature>
<dbReference type="Pfam" id="PF09678">
    <property type="entry name" value="Caa3_CtaG"/>
    <property type="match status" value="1"/>
</dbReference>
<evidence type="ECO:0000256" key="3">
    <source>
        <dbReference type="ARBA" id="ARBA00022692"/>
    </source>
</evidence>
<feature type="transmembrane region" description="Helical" evidence="6">
    <location>
        <begin position="158"/>
        <end position="182"/>
    </location>
</feature>
<keyword evidence="2" id="KW-1003">Cell membrane</keyword>
<dbReference type="GO" id="GO:0005886">
    <property type="term" value="C:plasma membrane"/>
    <property type="evidence" value="ECO:0007669"/>
    <property type="project" value="UniProtKB-SubCell"/>
</dbReference>
<accession>A0A2U3D976</accession>
<evidence type="ECO:0000313" key="7">
    <source>
        <dbReference type="EMBL" id="PWI57821.1"/>
    </source>
</evidence>
<keyword evidence="8" id="KW-1185">Reference proteome</keyword>
<feature type="transmembrane region" description="Helical" evidence="6">
    <location>
        <begin position="20"/>
        <end position="37"/>
    </location>
</feature>
<feature type="transmembrane region" description="Helical" evidence="6">
    <location>
        <begin position="126"/>
        <end position="146"/>
    </location>
</feature>
<dbReference type="AlphaFoldDB" id="A0A2U3D976"/>
<evidence type="ECO:0000256" key="1">
    <source>
        <dbReference type="ARBA" id="ARBA00004651"/>
    </source>
</evidence>
<evidence type="ECO:0000256" key="5">
    <source>
        <dbReference type="ARBA" id="ARBA00023136"/>
    </source>
</evidence>
<gene>
    <name evidence="7" type="ORF">BM613_06415</name>
</gene>
<dbReference type="EMBL" id="MPDK01000008">
    <property type="protein sequence ID" value="PWI57821.1"/>
    <property type="molecule type" value="Genomic_DNA"/>
</dbReference>
<dbReference type="InterPro" id="IPR019108">
    <property type="entry name" value="Caa3_assmbl_CtaG-rel"/>
</dbReference>